<evidence type="ECO:0000313" key="6">
    <source>
        <dbReference type="Proteomes" id="UP000287519"/>
    </source>
</evidence>
<sequence>MENSIRHTGTLAIADRSGKLDQIAHWRALAAEKGLSIRQLVLEVAPNSRYLAGTAGQIADRWAYWVRHRVVDGFNISPCHLQDSIDDLVDRLVPELQERGVYRTEYATETLRDHLRLPAI</sequence>
<evidence type="ECO:0000256" key="3">
    <source>
        <dbReference type="ARBA" id="ARBA00023002"/>
    </source>
</evidence>
<dbReference type="Gene3D" id="3.20.20.30">
    <property type="entry name" value="Luciferase-like domain"/>
    <property type="match status" value="1"/>
</dbReference>
<reference evidence="5 6" key="1">
    <citation type="submission" date="2018-11" db="EMBL/GenBank/DDBJ databases">
        <title>Microbial catabolism of amino acid.</title>
        <authorList>
            <person name="Hibi M."/>
            <person name="Ogawa J."/>
        </authorList>
    </citation>
    <scope>NUCLEOTIDE SEQUENCE [LARGE SCALE GENOMIC DNA]</scope>
    <source>
        <strain evidence="5 6">C31-06</strain>
    </source>
</reference>
<comment type="caution">
    <text evidence="5">The sequence shown here is derived from an EMBL/GenBank/DDBJ whole genome shotgun (WGS) entry which is preliminary data.</text>
</comment>
<dbReference type="GO" id="GO:0016705">
    <property type="term" value="F:oxidoreductase activity, acting on paired donors, with incorporation or reduction of molecular oxygen"/>
    <property type="evidence" value="ECO:0007669"/>
    <property type="project" value="InterPro"/>
</dbReference>
<dbReference type="InterPro" id="IPR051260">
    <property type="entry name" value="Diverse_substr_monoxygenases"/>
</dbReference>
<dbReference type="InterPro" id="IPR036661">
    <property type="entry name" value="Luciferase-like_sf"/>
</dbReference>
<keyword evidence="6" id="KW-1185">Reference proteome</keyword>
<gene>
    <name evidence="5" type="ORF">Rhow_000773</name>
</gene>
<dbReference type="PANTHER" id="PTHR30011:SF16">
    <property type="entry name" value="C2H2 FINGER DOMAIN TRANSCRIPTION FACTOR (EUROFUNG)-RELATED"/>
    <property type="match status" value="1"/>
</dbReference>
<dbReference type="PANTHER" id="PTHR30011">
    <property type="entry name" value="ALKANESULFONATE MONOOXYGENASE-RELATED"/>
    <property type="match status" value="1"/>
</dbReference>
<name>A0A402C2M2_RHOWR</name>
<proteinExistence type="predicted"/>
<evidence type="ECO:0000256" key="1">
    <source>
        <dbReference type="ARBA" id="ARBA00022630"/>
    </source>
</evidence>
<dbReference type="SUPFAM" id="SSF51679">
    <property type="entry name" value="Bacterial luciferase-like"/>
    <property type="match status" value="1"/>
</dbReference>
<evidence type="ECO:0000313" key="5">
    <source>
        <dbReference type="EMBL" id="GCE37889.1"/>
    </source>
</evidence>
<organism evidence="5 6">
    <name type="scientific">Rhodococcus wratislaviensis</name>
    <name type="common">Tsukamurella wratislaviensis</name>
    <dbReference type="NCBI Taxonomy" id="44752"/>
    <lineage>
        <taxon>Bacteria</taxon>
        <taxon>Bacillati</taxon>
        <taxon>Actinomycetota</taxon>
        <taxon>Actinomycetes</taxon>
        <taxon>Mycobacteriales</taxon>
        <taxon>Nocardiaceae</taxon>
        <taxon>Rhodococcus</taxon>
    </lineage>
</organism>
<dbReference type="RefSeq" id="WP_225857983.1">
    <property type="nucleotide sequence ID" value="NZ_BHYM01000013.1"/>
</dbReference>
<accession>A0A402C2M2</accession>
<keyword evidence="4 5" id="KW-0503">Monooxygenase</keyword>
<keyword evidence="1" id="KW-0285">Flavoprotein</keyword>
<dbReference type="GO" id="GO:0004497">
    <property type="term" value="F:monooxygenase activity"/>
    <property type="evidence" value="ECO:0007669"/>
    <property type="project" value="UniProtKB-KW"/>
</dbReference>
<evidence type="ECO:0000256" key="2">
    <source>
        <dbReference type="ARBA" id="ARBA00022643"/>
    </source>
</evidence>
<protein>
    <submittedName>
        <fullName evidence="5">Nitrilotriacetate monooxygenase component A</fullName>
    </submittedName>
</protein>
<keyword evidence="3" id="KW-0560">Oxidoreductase</keyword>
<evidence type="ECO:0000256" key="4">
    <source>
        <dbReference type="ARBA" id="ARBA00023033"/>
    </source>
</evidence>
<keyword evidence="2" id="KW-0288">FMN</keyword>
<dbReference type="EMBL" id="BHYM01000013">
    <property type="protein sequence ID" value="GCE37889.1"/>
    <property type="molecule type" value="Genomic_DNA"/>
</dbReference>
<dbReference type="AlphaFoldDB" id="A0A402C2M2"/>
<dbReference type="Proteomes" id="UP000287519">
    <property type="component" value="Unassembled WGS sequence"/>
</dbReference>